<dbReference type="PANTHER" id="PTHR35602">
    <property type="entry name" value="ESTERASE YQIA-RELATED"/>
    <property type="match status" value="1"/>
</dbReference>
<dbReference type="InParanoid" id="A0A5C7EVL2"/>
<dbReference type="Proteomes" id="UP000321201">
    <property type="component" value="Unassembled WGS sequence"/>
</dbReference>
<dbReference type="Pfam" id="PF05728">
    <property type="entry name" value="UPF0227"/>
    <property type="match status" value="1"/>
</dbReference>
<gene>
    <name evidence="1" type="ORF">FR698_04540</name>
</gene>
<accession>A0A5C7EVL2</accession>
<dbReference type="InterPro" id="IPR029058">
    <property type="entry name" value="AB_hydrolase_fold"/>
</dbReference>
<dbReference type="FunCoup" id="A0A5C7EVL2">
    <property type="interactions" value="11"/>
</dbReference>
<dbReference type="EMBL" id="VPFL01000004">
    <property type="protein sequence ID" value="TXF12903.1"/>
    <property type="molecule type" value="Genomic_DNA"/>
</dbReference>
<dbReference type="Gene3D" id="3.40.50.1820">
    <property type="entry name" value="alpha/beta hydrolase"/>
    <property type="match status" value="1"/>
</dbReference>
<evidence type="ECO:0000313" key="1">
    <source>
        <dbReference type="EMBL" id="TXF12903.1"/>
    </source>
</evidence>
<dbReference type="OrthoDB" id="9814831at2"/>
<keyword evidence="2" id="KW-1185">Reference proteome</keyword>
<dbReference type="PANTHER" id="PTHR35602:SF3">
    <property type="entry name" value="ESTERASE YQIA"/>
    <property type="match status" value="1"/>
</dbReference>
<reference evidence="1 2" key="1">
    <citation type="submission" date="2019-08" db="EMBL/GenBank/DDBJ databases">
        <title>Pelomicrobium methylotrophicum gen. nov., sp. nov. a moderately thermophilic, facultatively anaerobic, lithoautotrophic and methylotrophic bacterium isolated from a terrestrial mud volcano.</title>
        <authorList>
            <person name="Slobodkina G.B."/>
            <person name="Merkel A.Y."/>
            <person name="Slobodkin A.I."/>
        </authorList>
    </citation>
    <scope>NUCLEOTIDE SEQUENCE [LARGE SCALE GENOMIC DNA]</scope>
    <source>
        <strain evidence="1 2">SM250</strain>
    </source>
</reference>
<protein>
    <submittedName>
        <fullName evidence="1">Esterase</fullName>
    </submittedName>
</protein>
<organism evidence="1 2">
    <name type="scientific">Pelomicrobium methylotrophicum</name>
    <dbReference type="NCBI Taxonomy" id="2602750"/>
    <lineage>
        <taxon>Bacteria</taxon>
        <taxon>Pseudomonadati</taxon>
        <taxon>Pseudomonadota</taxon>
        <taxon>Hydrogenophilia</taxon>
        <taxon>Hydrogenophilia incertae sedis</taxon>
        <taxon>Pelomicrobium</taxon>
    </lineage>
</organism>
<dbReference type="AlphaFoldDB" id="A0A5C7EVL2"/>
<dbReference type="SUPFAM" id="SSF53474">
    <property type="entry name" value="alpha/beta-Hydrolases"/>
    <property type="match status" value="1"/>
</dbReference>
<evidence type="ECO:0000313" key="2">
    <source>
        <dbReference type="Proteomes" id="UP000321201"/>
    </source>
</evidence>
<dbReference type="RefSeq" id="WP_147798985.1">
    <property type="nucleotide sequence ID" value="NZ_VPFL01000004.1"/>
</dbReference>
<proteinExistence type="predicted"/>
<comment type="caution">
    <text evidence="1">The sequence shown here is derived from an EMBL/GenBank/DDBJ whole genome shotgun (WGS) entry which is preliminary data.</text>
</comment>
<dbReference type="InterPro" id="IPR008886">
    <property type="entry name" value="UPF0227/Esterase_YqiA"/>
</dbReference>
<sequence>MPAICYIHGFNSAPASFKARLLRERLTRLGKSADFRVPALPHRPAAAIETLEREIGQLQAPVTLVGSSLGGYYATWLAERHGLKAVLVNPAVDAPRLLAGYLGRQRNLYTGEEYLLTQAHLDELAALEVPAITRPERYLLLVATGDEVLDYRRAMEKYARARQIVVEGSDHGFSDFADYLDEVLAFAELL</sequence>
<name>A0A5C7EVL2_9PROT</name>